<proteinExistence type="predicted"/>
<organism evidence="1 2">
    <name type="scientific">Cardiobacterium valvarum F0432</name>
    <dbReference type="NCBI Taxonomy" id="797473"/>
    <lineage>
        <taxon>Bacteria</taxon>
        <taxon>Pseudomonadati</taxon>
        <taxon>Pseudomonadota</taxon>
        <taxon>Gammaproteobacteria</taxon>
        <taxon>Cardiobacteriales</taxon>
        <taxon>Cardiobacteriaceae</taxon>
        <taxon>Cardiobacterium</taxon>
    </lineage>
</organism>
<accession>G9ZED9</accession>
<evidence type="ECO:0000313" key="1">
    <source>
        <dbReference type="EMBL" id="EHM54680.1"/>
    </source>
</evidence>
<dbReference type="EMBL" id="AGCM01000062">
    <property type="protein sequence ID" value="EHM54680.1"/>
    <property type="molecule type" value="Genomic_DNA"/>
</dbReference>
<protein>
    <submittedName>
        <fullName evidence="1">Uncharacterized protein</fullName>
    </submittedName>
</protein>
<name>G9ZED9_9GAMM</name>
<dbReference type="Proteomes" id="UP000004750">
    <property type="component" value="Unassembled WGS sequence"/>
</dbReference>
<gene>
    <name evidence="1" type="ORF">HMPREF9080_01124</name>
</gene>
<sequence>MILSFLSFQDIIVIIAIQNICILSSLNNIISCASNINNSFFK</sequence>
<dbReference type="AlphaFoldDB" id="G9ZED9"/>
<reference evidence="1 2" key="1">
    <citation type="submission" date="2011-08" db="EMBL/GenBank/DDBJ databases">
        <authorList>
            <person name="Weinstock G."/>
            <person name="Sodergren E."/>
            <person name="Clifton S."/>
            <person name="Fulton L."/>
            <person name="Fulton B."/>
            <person name="Courtney L."/>
            <person name="Fronick C."/>
            <person name="Harrison M."/>
            <person name="Strong C."/>
            <person name="Farmer C."/>
            <person name="Delahaunty K."/>
            <person name="Markovic C."/>
            <person name="Hall O."/>
            <person name="Minx P."/>
            <person name="Tomlinson C."/>
            <person name="Mitreva M."/>
            <person name="Hou S."/>
            <person name="Chen J."/>
            <person name="Wollam A."/>
            <person name="Pepin K.H."/>
            <person name="Johnson M."/>
            <person name="Bhonagiri V."/>
            <person name="Zhang X."/>
            <person name="Suruliraj S."/>
            <person name="Warren W."/>
            <person name="Chinwalla A."/>
            <person name="Mardis E.R."/>
            <person name="Wilson R.K."/>
        </authorList>
    </citation>
    <scope>NUCLEOTIDE SEQUENCE [LARGE SCALE GENOMIC DNA]</scope>
    <source>
        <strain evidence="1 2">F0432</strain>
    </source>
</reference>
<evidence type="ECO:0000313" key="2">
    <source>
        <dbReference type="Proteomes" id="UP000004750"/>
    </source>
</evidence>
<dbReference type="HOGENOM" id="CLU_3248993_0_0_6"/>
<comment type="caution">
    <text evidence="1">The sequence shown here is derived from an EMBL/GenBank/DDBJ whole genome shotgun (WGS) entry which is preliminary data.</text>
</comment>